<evidence type="ECO:0008006" key="3">
    <source>
        <dbReference type="Google" id="ProtNLM"/>
    </source>
</evidence>
<evidence type="ECO:0000313" key="1">
    <source>
        <dbReference type="EMBL" id="MFC4263848.1"/>
    </source>
</evidence>
<dbReference type="Proteomes" id="UP001595907">
    <property type="component" value="Unassembled WGS sequence"/>
</dbReference>
<gene>
    <name evidence="1" type="ORF">ACFOWM_13205</name>
</gene>
<keyword evidence="2" id="KW-1185">Reference proteome</keyword>
<name>A0ABV8QWX7_9BACT</name>
<evidence type="ECO:0000313" key="2">
    <source>
        <dbReference type="Proteomes" id="UP001595907"/>
    </source>
</evidence>
<proteinExistence type="predicted"/>
<accession>A0ABV8QWX7</accession>
<dbReference type="EMBL" id="JBHSCZ010000005">
    <property type="protein sequence ID" value="MFC4263848.1"/>
    <property type="molecule type" value="Genomic_DNA"/>
</dbReference>
<protein>
    <recommendedName>
        <fullName evidence="3">Phage protein</fullName>
    </recommendedName>
</protein>
<dbReference type="RefSeq" id="WP_379710930.1">
    <property type="nucleotide sequence ID" value="NZ_JBHSCZ010000005.1"/>
</dbReference>
<reference evidence="2" key="1">
    <citation type="journal article" date="2019" name="Int. J. Syst. Evol. Microbiol.">
        <title>The Global Catalogue of Microorganisms (GCM) 10K type strain sequencing project: providing services to taxonomists for standard genome sequencing and annotation.</title>
        <authorList>
            <consortium name="The Broad Institute Genomics Platform"/>
            <consortium name="The Broad Institute Genome Sequencing Center for Infectious Disease"/>
            <person name="Wu L."/>
            <person name="Ma J."/>
        </authorList>
    </citation>
    <scope>NUCLEOTIDE SEQUENCE [LARGE SCALE GENOMIC DNA]</scope>
    <source>
        <strain evidence="2">CECT 8289</strain>
    </source>
</reference>
<organism evidence="1 2">
    <name type="scientific">Ferruginibacter yonginensis</name>
    <dbReference type="NCBI Taxonomy" id="1310416"/>
    <lineage>
        <taxon>Bacteria</taxon>
        <taxon>Pseudomonadati</taxon>
        <taxon>Bacteroidota</taxon>
        <taxon>Chitinophagia</taxon>
        <taxon>Chitinophagales</taxon>
        <taxon>Chitinophagaceae</taxon>
        <taxon>Ferruginibacter</taxon>
    </lineage>
</organism>
<comment type="caution">
    <text evidence="1">The sequence shown here is derived from an EMBL/GenBank/DDBJ whole genome shotgun (WGS) entry which is preliminary data.</text>
</comment>
<sequence>MSRLKQIQIIDTAIQSVASITQSQCSLSETDLIVLNEALERLQFLKRKKGKTNEQIRNEIVQVVALLVKFFKD</sequence>